<comment type="cofactor">
    <cofactor evidence="1">
        <name>FMN</name>
        <dbReference type="ChEBI" id="CHEBI:58210"/>
    </cofactor>
</comment>
<keyword evidence="4" id="KW-0288">FMN</keyword>
<dbReference type="CDD" id="cd20609">
    <property type="entry name" value="nitroreductase"/>
    <property type="match status" value="1"/>
</dbReference>
<evidence type="ECO:0000256" key="2">
    <source>
        <dbReference type="ARBA" id="ARBA00007118"/>
    </source>
</evidence>
<evidence type="ECO:0000313" key="7">
    <source>
        <dbReference type="EMBL" id="MFO3667996.1"/>
    </source>
</evidence>
<comment type="caution">
    <text evidence="7">The sequence shown here is derived from an EMBL/GenBank/DDBJ whole genome shotgun (WGS) entry which is preliminary data.</text>
</comment>
<dbReference type="Pfam" id="PF00881">
    <property type="entry name" value="Nitroreductase"/>
    <property type="match status" value="2"/>
</dbReference>
<dbReference type="PANTHER" id="PTHR43673">
    <property type="entry name" value="NAD(P)H NITROREDUCTASE YDGI-RELATED"/>
    <property type="match status" value="1"/>
</dbReference>
<evidence type="ECO:0000256" key="3">
    <source>
        <dbReference type="ARBA" id="ARBA00022630"/>
    </source>
</evidence>
<gene>
    <name evidence="7" type="ORF">ACCQ42_09550</name>
</gene>
<evidence type="ECO:0000259" key="6">
    <source>
        <dbReference type="Pfam" id="PF00881"/>
    </source>
</evidence>
<dbReference type="Proteomes" id="UP001637994">
    <property type="component" value="Unassembled WGS sequence"/>
</dbReference>
<feature type="domain" description="Nitroreductase" evidence="6">
    <location>
        <begin position="67"/>
        <end position="146"/>
    </location>
</feature>
<protein>
    <submittedName>
        <fullName evidence="7">Nitroreductase family protein</fullName>
    </submittedName>
</protein>
<organism evidence="7 8">
    <name type="scientific">Anaerococcus kampingae</name>
    <dbReference type="NCBI Taxonomy" id="3115614"/>
    <lineage>
        <taxon>Bacteria</taxon>
        <taxon>Bacillati</taxon>
        <taxon>Bacillota</taxon>
        <taxon>Tissierellia</taxon>
        <taxon>Tissierellales</taxon>
        <taxon>Peptoniphilaceae</taxon>
        <taxon>Anaerococcus</taxon>
    </lineage>
</organism>
<name>A0ABW9MGS1_9FIRM</name>
<dbReference type="EMBL" id="JBGMEF010000044">
    <property type="protein sequence ID" value="MFO3667996.1"/>
    <property type="molecule type" value="Genomic_DNA"/>
</dbReference>
<dbReference type="PANTHER" id="PTHR43673:SF2">
    <property type="entry name" value="NITROREDUCTASE"/>
    <property type="match status" value="1"/>
</dbReference>
<keyword evidence="5" id="KW-0560">Oxidoreductase</keyword>
<evidence type="ECO:0000256" key="4">
    <source>
        <dbReference type="ARBA" id="ARBA00022643"/>
    </source>
</evidence>
<dbReference type="SUPFAM" id="SSF55469">
    <property type="entry name" value="FMN-dependent nitroreductase-like"/>
    <property type="match status" value="1"/>
</dbReference>
<dbReference type="InterPro" id="IPR029479">
    <property type="entry name" value="Nitroreductase"/>
</dbReference>
<keyword evidence="3" id="KW-0285">Flavoprotein</keyword>
<accession>A0ABW9MGS1</accession>
<dbReference type="Gene3D" id="3.40.109.10">
    <property type="entry name" value="NADH Oxidase"/>
    <property type="match status" value="1"/>
</dbReference>
<evidence type="ECO:0000256" key="1">
    <source>
        <dbReference type="ARBA" id="ARBA00001917"/>
    </source>
</evidence>
<dbReference type="InterPro" id="IPR000415">
    <property type="entry name" value="Nitroreductase-like"/>
</dbReference>
<keyword evidence="8" id="KW-1185">Reference proteome</keyword>
<sequence length="170" mass="19024">MEFIDLVKERYSCKNFASLALDRDDLERVLEAGRLAPTAKNNQPQRIYVAESKKTLAIIDEHTPCRYGAPTVLVVAFDKDNIYTYPGDKYDSGVEDATIVATHMVLAAAYEGVDSCWINFFDPDELAKALDLPENEQIVCLIDLGYANGDGKPLANHTNRKDLSETFKFI</sequence>
<evidence type="ECO:0000313" key="8">
    <source>
        <dbReference type="Proteomes" id="UP001637994"/>
    </source>
</evidence>
<feature type="domain" description="Nitroreductase" evidence="6">
    <location>
        <begin position="7"/>
        <end position="61"/>
    </location>
</feature>
<comment type="similarity">
    <text evidence="2">Belongs to the nitroreductase family.</text>
</comment>
<proteinExistence type="inferred from homology"/>
<evidence type="ECO:0000256" key="5">
    <source>
        <dbReference type="ARBA" id="ARBA00023002"/>
    </source>
</evidence>
<dbReference type="RefSeq" id="WP_410036009.1">
    <property type="nucleotide sequence ID" value="NZ_JBGMEF010000044.1"/>
</dbReference>
<reference evidence="7 8" key="1">
    <citation type="journal article" date="2025" name="Anaerobe">
        <title>Description of Anaerococcus kampingiae sp. nov., Anaerococcus groningensis sp. nov., Anaerococcus martiniensis sp. nov., and Anaerococcus cruorum sp. nov., isolated from human clinical specimens.</title>
        <authorList>
            <person name="Boiten K.E."/>
            <person name="Meijer J."/>
            <person name="van Wezel E.M."/>
            <person name="Veloo A.C.M."/>
        </authorList>
    </citation>
    <scope>NUCLEOTIDE SEQUENCE [LARGE SCALE GENOMIC DNA]</scope>
    <source>
        <strain evidence="7 8">ENR0874</strain>
    </source>
</reference>